<evidence type="ECO:0000256" key="9">
    <source>
        <dbReference type="RuleBase" id="RU368017"/>
    </source>
</evidence>
<evidence type="ECO:0000256" key="8">
    <source>
        <dbReference type="ARBA" id="ARBA00023136"/>
    </source>
</evidence>
<keyword evidence="5 9" id="KW-0999">Mitochondrion inner membrane</keyword>
<dbReference type="Gene3D" id="1.20.5.2210">
    <property type="match status" value="1"/>
</dbReference>
<comment type="subunit">
    <text evidence="9">F-type ATPases have 2 components, CF(1) - the catalytic core - and CF(0) - the membrane proton channel. CF(1) and CF(0) have multiple subunits.</text>
</comment>
<proteinExistence type="inferred from homology"/>
<evidence type="ECO:0000256" key="2">
    <source>
        <dbReference type="ARBA" id="ARBA00022448"/>
    </source>
</evidence>
<reference evidence="10" key="1">
    <citation type="submission" date="2015-07" db="EMBL/GenBank/DDBJ databases">
        <title>MeaNS - Measles Nucleotide Surveillance Program.</title>
        <authorList>
            <person name="Tran T."/>
            <person name="Druce J."/>
        </authorList>
    </citation>
    <scope>NUCLEOTIDE SEQUENCE</scope>
    <source>
        <strain evidence="10">UCB-OBI-ISO-001</strain>
        <tissue evidence="10">Gonad</tissue>
    </source>
</reference>
<sequence>MLAVRTLRSGHFGCVLKQLNGKHISVPARQSSSVVEQVKSWETANERYFGPGRDLKNFPHPAMLDQPKAVKFGFVPGSWFDFLYPKTGFTGPYVLGTGLLATALSKEIWVIDHGFADVIGFTGAFLFLIYKVGPGMAKFLEGKQQRIYEETYTKPIAKAKETFHNEIKECNDAIWSLEGQKHLFEAKKENVGLQLESAYRQRLNKVYTDVKSRLDYHVAVENTKRKFEQEHMVNWIVSSVVKSITPQQEKESIKKCIAELKTLAAA</sequence>
<name>A0A0L8FR84_OCTBM</name>
<accession>A0A0L8FR84</accession>
<comment type="function">
    <text evidence="9">Subunit b, of the mitochondrial membrane ATP synthase complex (F(1)F(0) ATP synthase or Complex V) that produces ATP from ADP in the presence of a proton gradient across the membrane which is generated by electron transport complexes of the respiratory chain. ATP synthase complex consist of a soluble F(1) head domain - the catalytic core - and a membrane F(1) domain - the membrane proton channel. These two domains are linked by a central stalk rotating inside the F(1) region and a stationary peripheral stalk. During catalysis, ATP synthesis in the catalytic domain of F(1) is coupled via a rotary mechanism of the central stalk subunits to proton translocation. In vivo, can only synthesize ATP although its ATP hydrolase activity can be activated artificially in vitro. Part of the complex F(0) domain. Part of the complex F(0) domain and the peripheric stalk, which acts as a stator to hold the catalytic alpha(3)beta(3) subcomplex and subunit a/ATP6 static relative to the rotary elements.</text>
</comment>
<dbReference type="Pfam" id="PF05405">
    <property type="entry name" value="Mt_ATP-synt_B"/>
    <property type="match status" value="1"/>
</dbReference>
<keyword evidence="7 9" id="KW-0496">Mitochondrion</keyword>
<dbReference type="SUPFAM" id="SSF161060">
    <property type="entry name" value="ATP synthase B chain-like"/>
    <property type="match status" value="1"/>
</dbReference>
<keyword evidence="8 9" id="KW-0472">Membrane</keyword>
<evidence type="ECO:0000256" key="3">
    <source>
        <dbReference type="ARBA" id="ARBA00022547"/>
    </source>
</evidence>
<comment type="subcellular location">
    <subcellularLocation>
        <location evidence="9">Mitochondrion</location>
    </subcellularLocation>
    <subcellularLocation>
        <location evidence="9">Mitochondrion inner membrane</location>
    </subcellularLocation>
</comment>
<evidence type="ECO:0000256" key="4">
    <source>
        <dbReference type="ARBA" id="ARBA00022781"/>
    </source>
</evidence>
<dbReference type="PANTHER" id="PTHR12733:SF3">
    <property type="entry name" value="ATP SYNTHASE F(0) COMPLEX SUBUNIT B1, MITOCHONDRIAL"/>
    <property type="match status" value="1"/>
</dbReference>
<dbReference type="GO" id="GO:0046933">
    <property type="term" value="F:proton-transporting ATP synthase activity, rotational mechanism"/>
    <property type="evidence" value="ECO:0007669"/>
    <property type="project" value="TreeGrafter"/>
</dbReference>
<evidence type="ECO:0000256" key="5">
    <source>
        <dbReference type="ARBA" id="ARBA00022792"/>
    </source>
</evidence>
<evidence type="ECO:0000256" key="6">
    <source>
        <dbReference type="ARBA" id="ARBA00023065"/>
    </source>
</evidence>
<gene>
    <name evidence="10" type="ORF">OCBIM_22010866mg</name>
</gene>
<dbReference type="KEGG" id="obi:106881824"/>
<keyword evidence="4 9" id="KW-0375">Hydrogen ion transport</keyword>
<organism evidence="10">
    <name type="scientific">Octopus bimaculoides</name>
    <name type="common">California two-spotted octopus</name>
    <dbReference type="NCBI Taxonomy" id="37653"/>
    <lineage>
        <taxon>Eukaryota</taxon>
        <taxon>Metazoa</taxon>
        <taxon>Spiralia</taxon>
        <taxon>Lophotrochozoa</taxon>
        <taxon>Mollusca</taxon>
        <taxon>Cephalopoda</taxon>
        <taxon>Coleoidea</taxon>
        <taxon>Octopodiformes</taxon>
        <taxon>Octopoda</taxon>
        <taxon>Incirrata</taxon>
        <taxon>Octopodidae</taxon>
        <taxon>Octopus</taxon>
    </lineage>
</organism>
<dbReference type="OMA" id="PEEWFTF"/>
<dbReference type="AlphaFoldDB" id="A0A0L8FR84"/>
<dbReference type="OrthoDB" id="67388at2759"/>
<evidence type="ECO:0000313" key="10">
    <source>
        <dbReference type="EMBL" id="KOF66940.1"/>
    </source>
</evidence>
<dbReference type="PANTHER" id="PTHR12733">
    <property type="entry name" value="MITOCHONDRIAL ATP SYNTHASE B CHAIN"/>
    <property type="match status" value="1"/>
</dbReference>
<dbReference type="InterPro" id="IPR013837">
    <property type="entry name" value="ATP_synth_F0_suB"/>
</dbReference>
<comment type="similarity">
    <text evidence="1 9">Belongs to the eukaryotic ATPase B chain family.</text>
</comment>
<dbReference type="GO" id="GO:0005743">
    <property type="term" value="C:mitochondrial inner membrane"/>
    <property type="evidence" value="ECO:0007669"/>
    <property type="project" value="UniProtKB-SubCell"/>
</dbReference>
<keyword evidence="3 9" id="KW-0138">CF(0)</keyword>
<dbReference type="EMBL" id="KQ427554">
    <property type="protein sequence ID" value="KOF66940.1"/>
    <property type="molecule type" value="Genomic_DNA"/>
</dbReference>
<keyword evidence="2 9" id="KW-0813">Transport</keyword>
<evidence type="ECO:0000256" key="1">
    <source>
        <dbReference type="ARBA" id="ARBA00007479"/>
    </source>
</evidence>
<evidence type="ECO:0000256" key="7">
    <source>
        <dbReference type="ARBA" id="ARBA00023128"/>
    </source>
</evidence>
<dbReference type="STRING" id="37653.A0A0L8FR84"/>
<dbReference type="InterPro" id="IPR008688">
    <property type="entry name" value="ATP_synth_Bsub_B/MI25"/>
</dbReference>
<protein>
    <recommendedName>
        <fullName evidence="9">ATP synthase subunit b</fullName>
    </recommendedName>
</protein>
<keyword evidence="6 9" id="KW-0406">Ion transport</keyword>
<dbReference type="GO" id="GO:0045259">
    <property type="term" value="C:proton-transporting ATP synthase complex"/>
    <property type="evidence" value="ECO:0007669"/>
    <property type="project" value="UniProtKB-KW"/>
</dbReference>